<comment type="caution">
    <text evidence="1">The sequence shown here is derived from an EMBL/GenBank/DDBJ whole genome shotgun (WGS) entry which is preliminary data.</text>
</comment>
<dbReference type="EMBL" id="JBHLVO010000022">
    <property type="protein sequence ID" value="MFC0273565.1"/>
    <property type="molecule type" value="Genomic_DNA"/>
</dbReference>
<protein>
    <submittedName>
        <fullName evidence="1">Uncharacterized protein</fullName>
    </submittedName>
</protein>
<evidence type="ECO:0000313" key="2">
    <source>
        <dbReference type="Proteomes" id="UP001589854"/>
    </source>
</evidence>
<organism evidence="1 2">
    <name type="scientific">Metabacillus herbersteinensis</name>
    <dbReference type="NCBI Taxonomy" id="283816"/>
    <lineage>
        <taxon>Bacteria</taxon>
        <taxon>Bacillati</taxon>
        <taxon>Bacillota</taxon>
        <taxon>Bacilli</taxon>
        <taxon>Bacillales</taxon>
        <taxon>Bacillaceae</taxon>
        <taxon>Metabacillus</taxon>
    </lineage>
</organism>
<dbReference type="Proteomes" id="UP001589854">
    <property type="component" value="Unassembled WGS sequence"/>
</dbReference>
<accession>A0ABV6GJ76</accession>
<keyword evidence="2" id="KW-1185">Reference proteome</keyword>
<dbReference type="RefSeq" id="WP_378936993.1">
    <property type="nucleotide sequence ID" value="NZ_JBHLVO010000022.1"/>
</dbReference>
<evidence type="ECO:0000313" key="1">
    <source>
        <dbReference type="EMBL" id="MFC0273565.1"/>
    </source>
</evidence>
<sequence length="80" mass="9180">MLLNNINEIFRTSLMKERLFKMIKENGDFIRLDRKLGYVYQLEFCGSAGCICIEVAYKDAKNISILNATIRQSSKVTVAQ</sequence>
<gene>
    <name evidence="1" type="ORF">ACFFIX_19425</name>
</gene>
<name>A0ABV6GJ76_9BACI</name>
<proteinExistence type="predicted"/>
<reference evidence="1 2" key="1">
    <citation type="submission" date="2024-09" db="EMBL/GenBank/DDBJ databases">
        <authorList>
            <person name="Sun Q."/>
            <person name="Mori K."/>
        </authorList>
    </citation>
    <scope>NUCLEOTIDE SEQUENCE [LARGE SCALE GENOMIC DNA]</scope>
    <source>
        <strain evidence="1 2">CCM 7228</strain>
    </source>
</reference>